<organism evidence="3 4">
    <name type="scientific">Nocardioides panzhihuensis</name>
    <dbReference type="NCBI Taxonomy" id="860243"/>
    <lineage>
        <taxon>Bacteria</taxon>
        <taxon>Bacillati</taxon>
        <taxon>Actinomycetota</taxon>
        <taxon>Actinomycetes</taxon>
        <taxon>Propionibacteriales</taxon>
        <taxon>Nocardioidaceae</taxon>
        <taxon>Nocardioides</taxon>
    </lineage>
</organism>
<dbReference type="Pfam" id="PF08376">
    <property type="entry name" value="NIT"/>
    <property type="match status" value="1"/>
</dbReference>
<evidence type="ECO:0000313" key="4">
    <source>
        <dbReference type="Proteomes" id="UP000564496"/>
    </source>
</evidence>
<proteinExistence type="predicted"/>
<keyword evidence="1" id="KW-1133">Transmembrane helix</keyword>
<evidence type="ECO:0000256" key="1">
    <source>
        <dbReference type="SAM" id="Phobius"/>
    </source>
</evidence>
<protein>
    <recommendedName>
        <fullName evidence="2">Nitrate/nitrite sensing protein domain-containing protein</fullName>
    </recommendedName>
</protein>
<reference evidence="3 4" key="1">
    <citation type="submission" date="2020-07" db="EMBL/GenBank/DDBJ databases">
        <title>Sequencing the genomes of 1000 actinobacteria strains.</title>
        <authorList>
            <person name="Klenk H.-P."/>
        </authorList>
    </citation>
    <scope>NUCLEOTIDE SEQUENCE [LARGE SCALE GENOMIC DNA]</scope>
    <source>
        <strain evidence="3 4">DSM 26487</strain>
    </source>
</reference>
<dbReference type="EMBL" id="JACBZR010000001">
    <property type="protein sequence ID" value="NYI81080.1"/>
    <property type="molecule type" value="Genomic_DNA"/>
</dbReference>
<evidence type="ECO:0000313" key="3">
    <source>
        <dbReference type="EMBL" id="NYI81080.1"/>
    </source>
</evidence>
<name>A0A7Z0IVJ8_9ACTN</name>
<sequence>MNAFDDDTLLHERLYRIGSTAPVPVLDPSEDVRRGRRRVLRARVAATVGTVMAVGIIGIAGVALQPVIADRATDPAGSPIAPSTSSVRRAASVVQALPSAFNLAINVIFERDAALAGVPDVVLEPMQATTDETITTWTAKVEKIDVGGDQGLADLLARIQRSLDGMPKTRSDIGDTAGSRAAAQVAYMALVNDLLAIPTLVPRVNDAEIDSEIEALGSMQPVFDSLHEERAIMSNALTKREQSQTSGAVQAEPVSKEDLVSLAAAETTWRLSLADFYTATSERHREVLDQITYNTATDGAVGVPAQRVVNMVLSTGSLDRVTINPDAYTESCTELIRGLQELFVSAANEIGDDLAALDG</sequence>
<keyword evidence="1" id="KW-0472">Membrane</keyword>
<evidence type="ECO:0000259" key="2">
    <source>
        <dbReference type="Pfam" id="PF08376"/>
    </source>
</evidence>
<dbReference type="Proteomes" id="UP000564496">
    <property type="component" value="Unassembled WGS sequence"/>
</dbReference>
<gene>
    <name evidence="3" type="ORF">BJ988_005728</name>
</gene>
<keyword evidence="4" id="KW-1185">Reference proteome</keyword>
<feature type="transmembrane region" description="Helical" evidence="1">
    <location>
        <begin position="44"/>
        <end position="64"/>
    </location>
</feature>
<feature type="domain" description="Nitrate/nitrite sensing protein" evidence="2">
    <location>
        <begin position="123"/>
        <end position="345"/>
    </location>
</feature>
<accession>A0A7Z0IVJ8</accession>
<keyword evidence="1" id="KW-0812">Transmembrane</keyword>
<dbReference type="InterPro" id="IPR013587">
    <property type="entry name" value="Nitrate/nitrite_sensing"/>
</dbReference>
<dbReference type="AlphaFoldDB" id="A0A7Z0IVJ8"/>
<dbReference type="RefSeq" id="WP_179661184.1">
    <property type="nucleotide sequence ID" value="NZ_JACBZR010000001.1"/>
</dbReference>
<comment type="caution">
    <text evidence="3">The sequence shown here is derived from an EMBL/GenBank/DDBJ whole genome shotgun (WGS) entry which is preliminary data.</text>
</comment>